<keyword evidence="1" id="KW-1133">Transmembrane helix</keyword>
<gene>
    <name evidence="2" type="ORF">CAEBREN_16479</name>
</gene>
<dbReference type="HOGENOM" id="CLU_189365_0_0_1"/>
<dbReference type="Proteomes" id="UP000008068">
    <property type="component" value="Unassembled WGS sequence"/>
</dbReference>
<feature type="transmembrane region" description="Helical" evidence="1">
    <location>
        <begin position="31"/>
        <end position="50"/>
    </location>
</feature>
<accession>G0NHX3</accession>
<dbReference type="AlphaFoldDB" id="G0NHX3"/>
<evidence type="ECO:0000313" key="2">
    <source>
        <dbReference type="EMBL" id="EGT31454.1"/>
    </source>
</evidence>
<reference evidence="3" key="1">
    <citation type="submission" date="2011-07" db="EMBL/GenBank/DDBJ databases">
        <authorList>
            <consortium name="Caenorhabditis brenneri Sequencing and Analysis Consortium"/>
            <person name="Wilson R.K."/>
        </authorList>
    </citation>
    <scope>NUCLEOTIDE SEQUENCE [LARGE SCALE GENOMIC DNA]</scope>
    <source>
        <strain evidence="3">PB2801</strain>
    </source>
</reference>
<dbReference type="Pfam" id="PF10318">
    <property type="entry name" value="7TM_GPCR_Srh"/>
    <property type="match status" value="1"/>
</dbReference>
<dbReference type="EMBL" id="GL379886">
    <property type="protein sequence ID" value="EGT31454.1"/>
    <property type="molecule type" value="Genomic_DNA"/>
</dbReference>
<dbReference type="OrthoDB" id="5877222at2759"/>
<organism evidence="3">
    <name type="scientific">Caenorhabditis brenneri</name>
    <name type="common">Nematode worm</name>
    <dbReference type="NCBI Taxonomy" id="135651"/>
    <lineage>
        <taxon>Eukaryota</taxon>
        <taxon>Metazoa</taxon>
        <taxon>Ecdysozoa</taxon>
        <taxon>Nematoda</taxon>
        <taxon>Chromadorea</taxon>
        <taxon>Rhabditida</taxon>
        <taxon>Rhabditina</taxon>
        <taxon>Rhabditomorpha</taxon>
        <taxon>Rhabditoidea</taxon>
        <taxon>Rhabditidae</taxon>
        <taxon>Peloderinae</taxon>
        <taxon>Caenorhabditis</taxon>
    </lineage>
</organism>
<evidence type="ECO:0000313" key="3">
    <source>
        <dbReference type="Proteomes" id="UP000008068"/>
    </source>
</evidence>
<keyword evidence="1" id="KW-0472">Membrane</keyword>
<dbReference type="STRING" id="135651.G0NHX3"/>
<keyword evidence="3" id="KW-1185">Reference proteome</keyword>
<protein>
    <submittedName>
        <fullName evidence="2">Uncharacterized protein</fullName>
    </submittedName>
</protein>
<dbReference type="InterPro" id="IPR019422">
    <property type="entry name" value="7TM_GPCR_serpentine_rcpt_Srh"/>
</dbReference>
<sequence length="78" mass="9008">MALPAIIMTLPSYHLIISVWSNFHQQYLNNISLIIISTHGMFTTIIMLFIHAPYRQFLRRSSVLKVNELKIVANKPVV</sequence>
<name>G0NHX3_CAEBE</name>
<proteinExistence type="predicted"/>
<evidence type="ECO:0000256" key="1">
    <source>
        <dbReference type="SAM" id="Phobius"/>
    </source>
</evidence>
<keyword evidence="1" id="KW-0812">Transmembrane</keyword>
<dbReference type="InParanoid" id="G0NHX3"/>